<reference evidence="1" key="1">
    <citation type="submission" date="2020-02" db="EMBL/GenBank/DDBJ databases">
        <authorList>
            <person name="Meier V. D."/>
        </authorList>
    </citation>
    <scope>NUCLEOTIDE SEQUENCE</scope>
    <source>
        <strain evidence="1">AVDCRST_MAG86</strain>
    </source>
</reference>
<dbReference type="AlphaFoldDB" id="A0A6J4VLG1"/>
<dbReference type="EMBL" id="CADCWP010000261">
    <property type="protein sequence ID" value="CAA9581517.1"/>
    <property type="molecule type" value="Genomic_DNA"/>
</dbReference>
<evidence type="ECO:0000313" key="1">
    <source>
        <dbReference type="EMBL" id="CAA9581517.1"/>
    </source>
</evidence>
<sequence>MEDIYRDLELGVDLAVTNLFVHASSKKSFLKNC</sequence>
<proteinExistence type="predicted"/>
<gene>
    <name evidence="1" type="ORF">AVDCRST_MAG86-2875</name>
</gene>
<accession>A0A6J4VLG1</accession>
<organism evidence="1">
    <name type="scientific">uncultured Truepera sp</name>
    <dbReference type="NCBI Taxonomy" id="543023"/>
    <lineage>
        <taxon>Bacteria</taxon>
        <taxon>Thermotogati</taxon>
        <taxon>Deinococcota</taxon>
        <taxon>Deinococci</taxon>
        <taxon>Trueperales</taxon>
        <taxon>Trueperaceae</taxon>
        <taxon>Truepera</taxon>
        <taxon>environmental samples</taxon>
    </lineage>
</organism>
<name>A0A6J4VLG1_9DEIN</name>
<protein>
    <submittedName>
        <fullName evidence="1">Uncharacterized protein</fullName>
    </submittedName>
</protein>